<dbReference type="EMBL" id="JAFREP010000019">
    <property type="protein sequence ID" value="MBO1320749.1"/>
    <property type="molecule type" value="Genomic_DNA"/>
</dbReference>
<dbReference type="GO" id="GO:0008811">
    <property type="term" value="F:chloramphenicol O-acetyltransferase activity"/>
    <property type="evidence" value="ECO:0007669"/>
    <property type="project" value="InterPro"/>
</dbReference>
<accession>A0A8J7QBP1</accession>
<evidence type="ECO:0008006" key="3">
    <source>
        <dbReference type="Google" id="ProtNLM"/>
    </source>
</evidence>
<dbReference type="PANTHER" id="PTHR38474">
    <property type="entry name" value="SLR0299 PROTEIN"/>
    <property type="match status" value="1"/>
</dbReference>
<dbReference type="AlphaFoldDB" id="A0A8J7QBP1"/>
<evidence type="ECO:0000313" key="1">
    <source>
        <dbReference type="EMBL" id="MBO1320749.1"/>
    </source>
</evidence>
<dbReference type="InterPro" id="IPR023213">
    <property type="entry name" value="CAT-like_dom_sf"/>
</dbReference>
<proteinExistence type="predicted"/>
<gene>
    <name evidence="1" type="ORF">J3U88_19880</name>
</gene>
<dbReference type="RefSeq" id="WP_207860701.1">
    <property type="nucleotide sequence ID" value="NZ_JAFREP010000019.1"/>
</dbReference>
<dbReference type="Proteomes" id="UP000664417">
    <property type="component" value="Unassembled WGS sequence"/>
</dbReference>
<dbReference type="InterPro" id="IPR001707">
    <property type="entry name" value="Cmp_AcTrfase"/>
</dbReference>
<comment type="caution">
    <text evidence="1">The sequence shown here is derived from an EMBL/GenBank/DDBJ whole genome shotgun (WGS) entry which is preliminary data.</text>
</comment>
<sequence length="214" mass="25045">MAHQPFDLTSWPRRWAFDFFKDYEQPCFNICGDLDIGRLPEVCREGGHSFFLVSLFAAVETVNQMAPFRLRLDGEGVRLYDRIHAGSAVLREDTSFDFCYFPFEPKLETFLQEMDQTLACFHRREPRYDFTGQDDVLFFSVIPWISFTSFSHASTRALRSDIPRITYGKFHQRDGRFWLPLSVEVHHALMDGYHVGMYFQTLSQKLQDLAVTLS</sequence>
<evidence type="ECO:0000313" key="2">
    <source>
        <dbReference type="Proteomes" id="UP000664417"/>
    </source>
</evidence>
<dbReference type="PANTHER" id="PTHR38474:SF1">
    <property type="entry name" value="SLR0299 PROTEIN"/>
    <property type="match status" value="1"/>
</dbReference>
<dbReference type="Pfam" id="PF00302">
    <property type="entry name" value="CAT"/>
    <property type="match status" value="1"/>
</dbReference>
<keyword evidence="2" id="KW-1185">Reference proteome</keyword>
<dbReference type="SMART" id="SM01059">
    <property type="entry name" value="CAT"/>
    <property type="match status" value="1"/>
</dbReference>
<name>A0A8J7QBP1_9BACT</name>
<protein>
    <recommendedName>
        <fullName evidence="3">Chloramphenicol acetyltransferase</fullName>
    </recommendedName>
</protein>
<organism evidence="1 2">
    <name type="scientific">Acanthopleuribacter pedis</name>
    <dbReference type="NCBI Taxonomy" id="442870"/>
    <lineage>
        <taxon>Bacteria</taxon>
        <taxon>Pseudomonadati</taxon>
        <taxon>Acidobacteriota</taxon>
        <taxon>Holophagae</taxon>
        <taxon>Acanthopleuribacterales</taxon>
        <taxon>Acanthopleuribacteraceae</taxon>
        <taxon>Acanthopleuribacter</taxon>
    </lineage>
</organism>
<dbReference type="Gene3D" id="3.30.559.10">
    <property type="entry name" value="Chloramphenicol acetyltransferase-like domain"/>
    <property type="match status" value="1"/>
</dbReference>
<reference evidence="1" key="1">
    <citation type="submission" date="2021-03" db="EMBL/GenBank/DDBJ databases">
        <authorList>
            <person name="Wang G."/>
        </authorList>
    </citation>
    <scope>NUCLEOTIDE SEQUENCE</scope>
    <source>
        <strain evidence="1">KCTC 12899</strain>
    </source>
</reference>
<dbReference type="SUPFAM" id="SSF52777">
    <property type="entry name" value="CoA-dependent acyltransferases"/>
    <property type="match status" value="1"/>
</dbReference>